<keyword evidence="1" id="KW-0472">Membrane</keyword>
<evidence type="ECO:0000313" key="2">
    <source>
        <dbReference type="EMBL" id="MFC4832135.1"/>
    </source>
</evidence>
<proteinExistence type="predicted"/>
<protein>
    <submittedName>
        <fullName evidence="2">Uncharacterized protein</fullName>
    </submittedName>
</protein>
<sequence>MSHPRRRSSSKFWPFAIAADHYRTFKDHGTGRWSVSDFVTYLGIPLAAVGVAAWFDARAQGLPQVLTAVSILTGLSFSLFTLVFTLSARAVDADDHGMQSLLLDLADQVRANVSYGALVGITLTALLGALVMFTDTTKPAGSVTTWLIIFLGVQMLLTIFMVIRRVRSLNDGLRANRRDRVP</sequence>
<keyword evidence="1" id="KW-1133">Transmembrane helix</keyword>
<name>A0ABV9REJ1_9PSEU</name>
<accession>A0ABV9REJ1</accession>
<evidence type="ECO:0000313" key="3">
    <source>
        <dbReference type="Proteomes" id="UP001595909"/>
    </source>
</evidence>
<feature type="transmembrane region" description="Helical" evidence="1">
    <location>
        <begin position="38"/>
        <end position="55"/>
    </location>
</feature>
<dbReference type="EMBL" id="JBHSIM010000013">
    <property type="protein sequence ID" value="MFC4832135.1"/>
    <property type="molecule type" value="Genomic_DNA"/>
</dbReference>
<feature type="transmembrane region" description="Helical" evidence="1">
    <location>
        <begin position="112"/>
        <end position="133"/>
    </location>
</feature>
<feature type="transmembrane region" description="Helical" evidence="1">
    <location>
        <begin position="67"/>
        <end position="91"/>
    </location>
</feature>
<reference evidence="3" key="1">
    <citation type="journal article" date="2019" name="Int. J. Syst. Evol. Microbiol.">
        <title>The Global Catalogue of Microorganisms (GCM) 10K type strain sequencing project: providing services to taxonomists for standard genome sequencing and annotation.</title>
        <authorList>
            <consortium name="The Broad Institute Genomics Platform"/>
            <consortium name="The Broad Institute Genome Sequencing Center for Infectious Disease"/>
            <person name="Wu L."/>
            <person name="Ma J."/>
        </authorList>
    </citation>
    <scope>NUCLEOTIDE SEQUENCE [LARGE SCALE GENOMIC DNA]</scope>
    <source>
        <strain evidence="3">CCUG 50347</strain>
    </source>
</reference>
<keyword evidence="3" id="KW-1185">Reference proteome</keyword>
<comment type="caution">
    <text evidence="2">The sequence shown here is derived from an EMBL/GenBank/DDBJ whole genome shotgun (WGS) entry which is preliminary data.</text>
</comment>
<feature type="transmembrane region" description="Helical" evidence="1">
    <location>
        <begin position="145"/>
        <end position="163"/>
    </location>
</feature>
<keyword evidence="1" id="KW-0812">Transmembrane</keyword>
<evidence type="ECO:0000256" key="1">
    <source>
        <dbReference type="SAM" id="Phobius"/>
    </source>
</evidence>
<gene>
    <name evidence="2" type="ORF">ACFPEL_06910</name>
</gene>
<dbReference type="Proteomes" id="UP001595909">
    <property type="component" value="Unassembled WGS sequence"/>
</dbReference>
<organism evidence="2 3">
    <name type="scientific">Actinomycetospora chibensis</name>
    <dbReference type="NCBI Taxonomy" id="663606"/>
    <lineage>
        <taxon>Bacteria</taxon>
        <taxon>Bacillati</taxon>
        <taxon>Actinomycetota</taxon>
        <taxon>Actinomycetes</taxon>
        <taxon>Pseudonocardiales</taxon>
        <taxon>Pseudonocardiaceae</taxon>
        <taxon>Actinomycetospora</taxon>
    </lineage>
</organism>
<dbReference type="RefSeq" id="WP_274189740.1">
    <property type="nucleotide sequence ID" value="NZ_BAABHN010000013.1"/>
</dbReference>